<dbReference type="SMART" id="SM00248">
    <property type="entry name" value="ANK"/>
    <property type="match status" value="4"/>
</dbReference>
<evidence type="ECO:0000256" key="6">
    <source>
        <dbReference type="ARBA" id="ARBA00023136"/>
    </source>
</evidence>
<evidence type="ECO:0000256" key="7">
    <source>
        <dbReference type="PROSITE-ProRule" id="PRU00023"/>
    </source>
</evidence>
<protein>
    <recommendedName>
        <fullName evidence="9">PGG domain-containing protein</fullName>
    </recommendedName>
</protein>
<evidence type="ECO:0000259" key="9">
    <source>
        <dbReference type="Pfam" id="PF13962"/>
    </source>
</evidence>
<dbReference type="PROSITE" id="PS50088">
    <property type="entry name" value="ANK_REPEAT"/>
    <property type="match status" value="2"/>
</dbReference>
<dbReference type="GO" id="GO:0016020">
    <property type="term" value="C:membrane"/>
    <property type="evidence" value="ECO:0007669"/>
    <property type="project" value="UniProtKB-SubCell"/>
</dbReference>
<feature type="domain" description="PGG" evidence="9">
    <location>
        <begin position="152"/>
        <end position="258"/>
    </location>
</feature>
<keyword evidence="11" id="KW-1185">Reference proteome</keyword>
<dbReference type="InterPro" id="IPR036770">
    <property type="entry name" value="Ankyrin_rpt-contain_sf"/>
</dbReference>
<dbReference type="PANTHER" id="PTHR24186">
    <property type="entry name" value="PROTEIN PHOSPHATASE 1 REGULATORY SUBUNIT"/>
    <property type="match status" value="1"/>
</dbReference>
<comment type="subcellular location">
    <subcellularLocation>
        <location evidence="1">Membrane</location>
        <topology evidence="1">Multi-pass membrane protein</topology>
    </subcellularLocation>
</comment>
<evidence type="ECO:0000313" key="10">
    <source>
        <dbReference type="EMBL" id="KAL1558108.1"/>
    </source>
</evidence>
<keyword evidence="6 8" id="KW-0472">Membrane</keyword>
<evidence type="ECO:0000256" key="8">
    <source>
        <dbReference type="SAM" id="Phobius"/>
    </source>
</evidence>
<keyword evidence="2 8" id="KW-0812">Transmembrane</keyword>
<keyword evidence="4 8" id="KW-1133">Transmembrane helix</keyword>
<reference evidence="10 11" key="1">
    <citation type="submission" date="2024-06" db="EMBL/GenBank/DDBJ databases">
        <title>A chromosome level genome sequence of Diviner's sage (Salvia divinorum).</title>
        <authorList>
            <person name="Ford S.A."/>
            <person name="Ro D.-K."/>
            <person name="Ness R.W."/>
            <person name="Phillips M.A."/>
        </authorList>
    </citation>
    <scope>NUCLEOTIDE SEQUENCE [LARGE SCALE GENOMIC DNA]</scope>
    <source>
        <strain evidence="10">SAF-2024a</strain>
        <tissue evidence="10">Leaf</tissue>
    </source>
</reference>
<evidence type="ECO:0000256" key="2">
    <source>
        <dbReference type="ARBA" id="ARBA00022692"/>
    </source>
</evidence>
<dbReference type="Pfam" id="PF00023">
    <property type="entry name" value="Ank"/>
    <property type="match status" value="1"/>
</dbReference>
<name>A0ABD1HRH7_SALDI</name>
<dbReference type="Proteomes" id="UP001567538">
    <property type="component" value="Unassembled WGS sequence"/>
</dbReference>
<accession>A0ABD1HRH7</accession>
<evidence type="ECO:0000256" key="5">
    <source>
        <dbReference type="ARBA" id="ARBA00023043"/>
    </source>
</evidence>
<evidence type="ECO:0000256" key="3">
    <source>
        <dbReference type="ARBA" id="ARBA00022737"/>
    </source>
</evidence>
<proteinExistence type="predicted"/>
<feature type="transmembrane region" description="Helical" evidence="8">
    <location>
        <begin position="269"/>
        <end position="290"/>
    </location>
</feature>
<dbReference type="Pfam" id="PF12796">
    <property type="entry name" value="Ank_2"/>
    <property type="match status" value="1"/>
</dbReference>
<dbReference type="InterPro" id="IPR002110">
    <property type="entry name" value="Ankyrin_rpt"/>
</dbReference>
<feature type="transmembrane region" description="Helical" evidence="8">
    <location>
        <begin position="211"/>
        <end position="230"/>
    </location>
</feature>
<keyword evidence="3" id="KW-0677">Repeat</keyword>
<keyword evidence="5 7" id="KW-0040">ANK repeat</keyword>
<dbReference type="AlphaFoldDB" id="A0ABD1HRH7"/>
<feature type="repeat" description="ANK" evidence="7">
    <location>
        <begin position="76"/>
        <end position="97"/>
    </location>
</feature>
<evidence type="ECO:0000256" key="4">
    <source>
        <dbReference type="ARBA" id="ARBA00022989"/>
    </source>
</evidence>
<gene>
    <name evidence="10" type="ORF">AAHA92_08610</name>
</gene>
<dbReference type="PANTHER" id="PTHR24186:SF37">
    <property type="entry name" value="PGG DOMAIN-CONTAINING PROTEIN"/>
    <property type="match status" value="1"/>
</dbReference>
<feature type="repeat" description="ANK" evidence="7">
    <location>
        <begin position="8"/>
        <end position="30"/>
    </location>
</feature>
<organism evidence="10 11">
    <name type="scientific">Salvia divinorum</name>
    <name type="common">Maria pastora</name>
    <name type="synonym">Diviner's sage</name>
    <dbReference type="NCBI Taxonomy" id="28513"/>
    <lineage>
        <taxon>Eukaryota</taxon>
        <taxon>Viridiplantae</taxon>
        <taxon>Streptophyta</taxon>
        <taxon>Embryophyta</taxon>
        <taxon>Tracheophyta</taxon>
        <taxon>Spermatophyta</taxon>
        <taxon>Magnoliopsida</taxon>
        <taxon>eudicotyledons</taxon>
        <taxon>Gunneridae</taxon>
        <taxon>Pentapetalae</taxon>
        <taxon>asterids</taxon>
        <taxon>lamiids</taxon>
        <taxon>Lamiales</taxon>
        <taxon>Lamiaceae</taxon>
        <taxon>Nepetoideae</taxon>
        <taxon>Mentheae</taxon>
        <taxon>Salviinae</taxon>
        <taxon>Salvia</taxon>
        <taxon>Salvia subgen. Calosphace</taxon>
    </lineage>
</organism>
<dbReference type="Gene3D" id="1.25.40.20">
    <property type="entry name" value="Ankyrin repeat-containing domain"/>
    <property type="match status" value="1"/>
</dbReference>
<dbReference type="EMBL" id="JBEAFC010000004">
    <property type="protein sequence ID" value="KAL1558108.1"/>
    <property type="molecule type" value="Genomic_DNA"/>
</dbReference>
<dbReference type="InterPro" id="IPR026961">
    <property type="entry name" value="PGG_dom"/>
</dbReference>
<dbReference type="PROSITE" id="PS50297">
    <property type="entry name" value="ANK_REP_REGION"/>
    <property type="match status" value="2"/>
</dbReference>
<sequence>MRWCRDDQGLNPVHIAAMKGHVEMLEELLREDPLPAMERVHRGQTVLHLCVKHRQLGALKLLVEKLGDLVYAKDDDGETLLHWAARSKQVKVIKYLVGINKIEKKSMNSMGRTAVELVEESCDEEMTKAMVSIMPPLAWSWSNPAMLEMLSKKREQQTMVVMALIATMAFQAAVSPPGGVWQEDTSSHRAGEAVMATTHPKIYRHLIRANTTAFVSSLLTIFMVAVPQSFGKGILLNLSPYAVWVSLAAIAVTYGGSVLVVVPNTQTRSLTGIIYVVVAVSLGLSGIRFLRDVFITCCVKLFGYNWVKDTLTRIRRLWNMVL</sequence>
<evidence type="ECO:0000256" key="1">
    <source>
        <dbReference type="ARBA" id="ARBA00004141"/>
    </source>
</evidence>
<dbReference type="SUPFAM" id="SSF48403">
    <property type="entry name" value="Ankyrin repeat"/>
    <property type="match status" value="1"/>
</dbReference>
<dbReference type="Pfam" id="PF13962">
    <property type="entry name" value="PGG"/>
    <property type="match status" value="1"/>
</dbReference>
<evidence type="ECO:0000313" key="11">
    <source>
        <dbReference type="Proteomes" id="UP001567538"/>
    </source>
</evidence>
<comment type="caution">
    <text evidence="10">The sequence shown here is derived from an EMBL/GenBank/DDBJ whole genome shotgun (WGS) entry which is preliminary data.</text>
</comment>
<feature type="transmembrane region" description="Helical" evidence="8">
    <location>
        <begin position="242"/>
        <end position="262"/>
    </location>
</feature>